<evidence type="ECO:0000256" key="5">
    <source>
        <dbReference type="HAMAP-Rule" id="MF_01808"/>
    </source>
</evidence>
<keyword evidence="1 5" id="KW-0159">Chromosome partition</keyword>
<comment type="function">
    <text evidence="5">Site-specific tyrosine recombinase, which acts by catalyzing the cutting and rejoining of the recombining DNA molecules. The XerC-XerD complex is essential to convert dimers of the bacterial chromosome into monomers to permit their segregation at cell division. It also contributes to the segregational stability of plasmids.</text>
</comment>
<sequence length="315" mass="35817">MRVAIEDFILYLATERGLSENYQLSTRLSLEGFARWLEKRNAGKEAESKDPLGEEEETLPEVAPGEVTHQQITDYLAHKKRLGLSAASIKLIVVALKIFFRWLHARKRIERDVAEVLPLPRTERYLPETMNELQVDRLLEGISIDAPRGLRDRALLELLYASGLRVSELVNARLENLDLDARIIRVTGKGNKMRLVPVGQKACDAIRAYLEKERPEMVGKKTGSEVFLSSRGTKLTTVRIWQIVKACAKNAGLDINVYPHLLRHSFATHLLSNGADLRIIQEMLGHADISTTQIYTHVDQQRLKAVHHRFHPRAK</sequence>
<dbReference type="GO" id="GO:0009037">
    <property type="term" value="F:tyrosine-based site-specific recombinase activity"/>
    <property type="evidence" value="ECO:0007669"/>
    <property type="project" value="UniProtKB-UniRule"/>
</dbReference>
<dbReference type="InterPro" id="IPR023009">
    <property type="entry name" value="Tyrosine_recombinase_XerC/XerD"/>
</dbReference>
<dbReference type="Gene3D" id="1.10.443.10">
    <property type="entry name" value="Intergrase catalytic core"/>
    <property type="match status" value="1"/>
</dbReference>
<dbReference type="GO" id="GO:0003677">
    <property type="term" value="F:DNA binding"/>
    <property type="evidence" value="ECO:0007669"/>
    <property type="project" value="UniProtKB-UniRule"/>
</dbReference>
<organism evidence="9 10">
    <name type="scientific">Chthoniobacter flavus Ellin428</name>
    <dbReference type="NCBI Taxonomy" id="497964"/>
    <lineage>
        <taxon>Bacteria</taxon>
        <taxon>Pseudomonadati</taxon>
        <taxon>Verrucomicrobiota</taxon>
        <taxon>Spartobacteria</taxon>
        <taxon>Chthoniobacterales</taxon>
        <taxon>Chthoniobacteraceae</taxon>
        <taxon>Chthoniobacter</taxon>
    </lineage>
</organism>
<accession>B4D116</accession>
<protein>
    <recommendedName>
        <fullName evidence="5">Tyrosine recombinase XerC</fullName>
    </recommendedName>
</protein>
<feature type="active site" evidence="5">
    <location>
        <position position="165"/>
    </location>
</feature>
<feature type="active site" evidence="5">
    <location>
        <position position="263"/>
    </location>
</feature>
<feature type="active site" evidence="5">
    <location>
        <position position="189"/>
    </location>
</feature>
<dbReference type="SUPFAM" id="SSF56349">
    <property type="entry name" value="DNA breaking-rejoining enzymes"/>
    <property type="match status" value="1"/>
</dbReference>
<keyword evidence="3 5" id="KW-0238">DNA-binding</keyword>
<feature type="domain" description="Tyr recombinase" evidence="7">
    <location>
        <begin position="125"/>
        <end position="308"/>
    </location>
</feature>
<evidence type="ECO:0000256" key="2">
    <source>
        <dbReference type="ARBA" id="ARBA00022908"/>
    </source>
</evidence>
<evidence type="ECO:0000256" key="6">
    <source>
        <dbReference type="SAM" id="MobiDB-lite"/>
    </source>
</evidence>
<evidence type="ECO:0000256" key="3">
    <source>
        <dbReference type="ARBA" id="ARBA00023125"/>
    </source>
</evidence>
<gene>
    <name evidence="5" type="primary">xerC</name>
    <name evidence="9" type="ORF">CfE428DRAFT_2617</name>
</gene>
<keyword evidence="4 5" id="KW-0233">DNA recombination</keyword>
<keyword evidence="2 5" id="KW-0229">DNA integration</keyword>
<dbReference type="Pfam" id="PF00589">
    <property type="entry name" value="Phage_integrase"/>
    <property type="match status" value="1"/>
</dbReference>
<dbReference type="GO" id="GO:0007059">
    <property type="term" value="P:chromosome segregation"/>
    <property type="evidence" value="ECO:0007669"/>
    <property type="project" value="UniProtKB-UniRule"/>
</dbReference>
<dbReference type="RefSeq" id="WP_006979942.1">
    <property type="nucleotide sequence ID" value="NZ_ABVL01000006.1"/>
</dbReference>
<dbReference type="GO" id="GO:0005737">
    <property type="term" value="C:cytoplasm"/>
    <property type="evidence" value="ECO:0007669"/>
    <property type="project" value="UniProtKB-SubCell"/>
</dbReference>
<dbReference type="InterPro" id="IPR050090">
    <property type="entry name" value="Tyrosine_recombinase_XerCD"/>
</dbReference>
<dbReference type="STRING" id="497964.CfE428DRAFT_2617"/>
<dbReference type="InterPro" id="IPR011010">
    <property type="entry name" value="DNA_brk_join_enz"/>
</dbReference>
<dbReference type="NCBIfam" id="NF040815">
    <property type="entry name" value="recomb_XerA_Arch"/>
    <property type="match status" value="1"/>
</dbReference>
<dbReference type="InParanoid" id="B4D116"/>
<evidence type="ECO:0000313" key="9">
    <source>
        <dbReference type="EMBL" id="EDY20028.1"/>
    </source>
</evidence>
<dbReference type="AlphaFoldDB" id="B4D116"/>
<dbReference type="EMBL" id="ABVL01000006">
    <property type="protein sequence ID" value="EDY20028.1"/>
    <property type="molecule type" value="Genomic_DNA"/>
</dbReference>
<evidence type="ECO:0000259" key="7">
    <source>
        <dbReference type="PROSITE" id="PS51898"/>
    </source>
</evidence>
<dbReference type="FunCoup" id="B4D116">
    <property type="interactions" value="184"/>
</dbReference>
<proteinExistence type="inferred from homology"/>
<dbReference type="PROSITE" id="PS51898">
    <property type="entry name" value="TYR_RECOMBINASE"/>
    <property type="match status" value="1"/>
</dbReference>
<comment type="similarity">
    <text evidence="5">Belongs to the 'phage' integrase family. XerC subfamily.</text>
</comment>
<dbReference type="GO" id="GO:0051301">
    <property type="term" value="P:cell division"/>
    <property type="evidence" value="ECO:0007669"/>
    <property type="project" value="UniProtKB-KW"/>
</dbReference>
<comment type="subcellular location">
    <subcellularLocation>
        <location evidence="5">Cytoplasm</location>
    </subcellularLocation>
</comment>
<reference evidence="9 10" key="1">
    <citation type="journal article" date="2011" name="J. Bacteriol.">
        <title>Genome sequence of Chthoniobacter flavus Ellin428, an aerobic heterotrophic soil bacterium.</title>
        <authorList>
            <person name="Kant R."/>
            <person name="van Passel M.W."/>
            <person name="Palva A."/>
            <person name="Lucas S."/>
            <person name="Lapidus A."/>
            <person name="Glavina Del Rio T."/>
            <person name="Dalin E."/>
            <person name="Tice H."/>
            <person name="Bruce D."/>
            <person name="Goodwin L."/>
            <person name="Pitluck S."/>
            <person name="Larimer F.W."/>
            <person name="Land M.L."/>
            <person name="Hauser L."/>
            <person name="Sangwan P."/>
            <person name="de Vos W.M."/>
            <person name="Janssen P.H."/>
            <person name="Smidt H."/>
        </authorList>
    </citation>
    <scope>NUCLEOTIDE SEQUENCE [LARGE SCALE GENOMIC DNA]</scope>
    <source>
        <strain evidence="9 10">Ellin428</strain>
    </source>
</reference>
<dbReference type="InterPro" id="IPR010998">
    <property type="entry name" value="Integrase_recombinase_N"/>
</dbReference>
<dbReference type="PROSITE" id="PS51900">
    <property type="entry name" value="CB"/>
    <property type="match status" value="1"/>
</dbReference>
<feature type="domain" description="Core-binding (CB)" evidence="8">
    <location>
        <begin position="1"/>
        <end position="104"/>
    </location>
</feature>
<dbReference type="Proteomes" id="UP000005824">
    <property type="component" value="Unassembled WGS sequence"/>
</dbReference>
<dbReference type="CDD" id="cd00798">
    <property type="entry name" value="INT_XerDC_C"/>
    <property type="match status" value="1"/>
</dbReference>
<comment type="caution">
    <text evidence="9">The sequence shown here is derived from an EMBL/GenBank/DDBJ whole genome shotgun (WGS) entry which is preliminary data.</text>
</comment>
<evidence type="ECO:0000313" key="10">
    <source>
        <dbReference type="Proteomes" id="UP000005824"/>
    </source>
</evidence>
<feature type="region of interest" description="Disordered" evidence="6">
    <location>
        <begin position="44"/>
        <end position="63"/>
    </location>
</feature>
<keyword evidence="10" id="KW-1185">Reference proteome</keyword>
<evidence type="ECO:0000256" key="4">
    <source>
        <dbReference type="ARBA" id="ARBA00023172"/>
    </source>
</evidence>
<dbReference type="PANTHER" id="PTHR30349:SF81">
    <property type="entry name" value="TYROSINE RECOMBINASE XERC"/>
    <property type="match status" value="1"/>
</dbReference>
<dbReference type="NCBIfam" id="NF001399">
    <property type="entry name" value="PRK00283.1"/>
    <property type="match status" value="1"/>
</dbReference>
<keyword evidence="5" id="KW-0963">Cytoplasm</keyword>
<comment type="subunit">
    <text evidence="5">Forms a cyclic heterotetrameric complex composed of two molecules of XerC and two molecules of XerD.</text>
</comment>
<keyword evidence="5" id="KW-0131">Cell cycle</keyword>
<dbReference type="Gene3D" id="1.10.150.130">
    <property type="match status" value="1"/>
</dbReference>
<dbReference type="InterPro" id="IPR002104">
    <property type="entry name" value="Integrase_catalytic"/>
</dbReference>
<dbReference type="eggNOG" id="COG4974">
    <property type="taxonomic scope" value="Bacteria"/>
</dbReference>
<dbReference type="InterPro" id="IPR013762">
    <property type="entry name" value="Integrase-like_cat_sf"/>
</dbReference>
<dbReference type="InterPro" id="IPR044068">
    <property type="entry name" value="CB"/>
</dbReference>
<feature type="active site" evidence="5">
    <location>
        <position position="260"/>
    </location>
</feature>
<dbReference type="GO" id="GO:0006313">
    <property type="term" value="P:DNA transposition"/>
    <property type="evidence" value="ECO:0007669"/>
    <property type="project" value="UniProtKB-UniRule"/>
</dbReference>
<dbReference type="SUPFAM" id="SSF47823">
    <property type="entry name" value="lambda integrase-like, N-terminal domain"/>
    <property type="match status" value="1"/>
</dbReference>
<feature type="active site" evidence="5">
    <location>
        <position position="286"/>
    </location>
</feature>
<keyword evidence="5" id="KW-0132">Cell division</keyword>
<dbReference type="HAMAP" id="MF_01808">
    <property type="entry name" value="Recomb_XerC_XerD"/>
    <property type="match status" value="1"/>
</dbReference>
<dbReference type="PANTHER" id="PTHR30349">
    <property type="entry name" value="PHAGE INTEGRASE-RELATED"/>
    <property type="match status" value="1"/>
</dbReference>
<name>B4D116_9BACT</name>
<evidence type="ECO:0000259" key="8">
    <source>
        <dbReference type="PROSITE" id="PS51900"/>
    </source>
</evidence>
<feature type="active site" description="O-(3'-phospho-DNA)-tyrosine intermediate" evidence="5">
    <location>
        <position position="295"/>
    </location>
</feature>
<evidence type="ECO:0000256" key="1">
    <source>
        <dbReference type="ARBA" id="ARBA00022829"/>
    </source>
</evidence>